<sequence>MAINFDSIISNTKGAANIAKIKVTLGLKVNELSKLYAEVGKLFYEVTRNNNAQDNDSLKEDKLSLDIDNMNSFVSDLMANEELRGYLEKITDLKKEIEELESQVLVEKGNMKPIDTSSEQTNQDNTQANYYQNDVNSSESVTKCPKCGAVQGIDNEFCVYCGTKINK</sequence>
<gene>
    <name evidence="2" type="ORF">DW907_07810</name>
</gene>
<dbReference type="RefSeq" id="WP_118011592.1">
    <property type="nucleotide sequence ID" value="NZ_QSGD01000030.1"/>
</dbReference>
<protein>
    <submittedName>
        <fullName evidence="2">Zinc ribbon domain-containing protein</fullName>
    </submittedName>
</protein>
<dbReference type="EMBL" id="QSGD01000030">
    <property type="protein sequence ID" value="RHB04030.1"/>
    <property type="molecule type" value="Genomic_DNA"/>
</dbReference>
<reference evidence="2 3" key="1">
    <citation type="submission" date="2018-08" db="EMBL/GenBank/DDBJ databases">
        <title>A genome reference for cultivated species of the human gut microbiota.</title>
        <authorList>
            <person name="Zou Y."/>
            <person name="Xue W."/>
            <person name="Luo G."/>
        </authorList>
    </citation>
    <scope>NUCLEOTIDE SEQUENCE [LARGE SCALE GENOMIC DNA]</scope>
    <source>
        <strain evidence="2 3">AM42-13AC</strain>
    </source>
</reference>
<organism evidence="2 3">
    <name type="scientific">Holdemanella biformis</name>
    <dbReference type="NCBI Taxonomy" id="1735"/>
    <lineage>
        <taxon>Bacteria</taxon>
        <taxon>Bacillati</taxon>
        <taxon>Bacillota</taxon>
        <taxon>Erysipelotrichia</taxon>
        <taxon>Erysipelotrichales</taxon>
        <taxon>Erysipelotrichaceae</taxon>
        <taxon>Holdemanella</taxon>
    </lineage>
</organism>
<name>A0A413UC00_9FIRM</name>
<keyword evidence="1" id="KW-0175">Coiled coil</keyword>
<feature type="coiled-coil region" evidence="1">
    <location>
        <begin position="83"/>
        <end position="110"/>
    </location>
</feature>
<proteinExistence type="predicted"/>
<evidence type="ECO:0000313" key="3">
    <source>
        <dbReference type="Proteomes" id="UP000285288"/>
    </source>
</evidence>
<dbReference type="Proteomes" id="UP000285288">
    <property type="component" value="Unassembled WGS sequence"/>
</dbReference>
<dbReference type="AlphaFoldDB" id="A0A413UC00"/>
<evidence type="ECO:0000256" key="1">
    <source>
        <dbReference type="SAM" id="Coils"/>
    </source>
</evidence>
<accession>A0A413UC00</accession>
<comment type="caution">
    <text evidence="2">The sequence shown here is derived from an EMBL/GenBank/DDBJ whole genome shotgun (WGS) entry which is preliminary data.</text>
</comment>
<evidence type="ECO:0000313" key="2">
    <source>
        <dbReference type="EMBL" id="RHB04030.1"/>
    </source>
</evidence>